<dbReference type="RefSeq" id="WP_370442506.1">
    <property type="nucleotide sequence ID" value="NZ_JBGFTU010000020.1"/>
</dbReference>
<keyword evidence="3" id="KW-1185">Reference proteome</keyword>
<reference evidence="2 3" key="1">
    <citation type="submission" date="2024-07" db="EMBL/GenBank/DDBJ databases">
        <authorList>
            <person name="Thanompreechachai J."/>
            <person name="Duangmal K."/>
        </authorList>
    </citation>
    <scope>NUCLEOTIDE SEQUENCE [LARGE SCALE GENOMIC DNA]</scope>
    <source>
        <strain evidence="2 3">LSe6-4</strain>
    </source>
</reference>
<name>A0ABV4H667_9ACTN</name>
<evidence type="ECO:0000256" key="1">
    <source>
        <dbReference type="SAM" id="MobiDB-lite"/>
    </source>
</evidence>
<evidence type="ECO:0000313" key="3">
    <source>
        <dbReference type="Proteomes" id="UP001565927"/>
    </source>
</evidence>
<dbReference type="EMBL" id="JBGFTU010000020">
    <property type="protein sequence ID" value="MEZ0166282.1"/>
    <property type="molecule type" value="Genomic_DNA"/>
</dbReference>
<organism evidence="2 3">
    <name type="scientific">Kineococcus halophytocola</name>
    <dbReference type="NCBI Taxonomy" id="3234027"/>
    <lineage>
        <taxon>Bacteria</taxon>
        <taxon>Bacillati</taxon>
        <taxon>Actinomycetota</taxon>
        <taxon>Actinomycetes</taxon>
        <taxon>Kineosporiales</taxon>
        <taxon>Kineosporiaceae</taxon>
        <taxon>Kineococcus</taxon>
    </lineage>
</organism>
<accession>A0ABV4H667</accession>
<protein>
    <submittedName>
        <fullName evidence="2">Type II toxin-antitoxin system VapB family antitoxin</fullName>
    </submittedName>
</protein>
<sequence>MCTSGRSALNKTHIDIDEDLLAQVAAITGTTTERDTAEAALRTTLRHERRRAAAERLITRAENGCFAPLLQEHPKAAGQDADAPHTAHTGDRAHGAA</sequence>
<feature type="region of interest" description="Disordered" evidence="1">
    <location>
        <begin position="73"/>
        <end position="97"/>
    </location>
</feature>
<dbReference type="Proteomes" id="UP001565927">
    <property type="component" value="Unassembled WGS sequence"/>
</dbReference>
<dbReference type="Pfam" id="PF09957">
    <property type="entry name" value="VapB_antitoxin"/>
    <property type="match status" value="1"/>
</dbReference>
<proteinExistence type="predicted"/>
<dbReference type="InterPro" id="IPR019239">
    <property type="entry name" value="VapB_antitoxin"/>
</dbReference>
<feature type="compositionally biased region" description="Basic and acidic residues" evidence="1">
    <location>
        <begin position="82"/>
        <end position="97"/>
    </location>
</feature>
<gene>
    <name evidence="2" type="ORF">AB2L27_16090</name>
</gene>
<comment type="caution">
    <text evidence="2">The sequence shown here is derived from an EMBL/GenBank/DDBJ whole genome shotgun (WGS) entry which is preliminary data.</text>
</comment>
<evidence type="ECO:0000313" key="2">
    <source>
        <dbReference type="EMBL" id="MEZ0166282.1"/>
    </source>
</evidence>